<evidence type="ECO:0000256" key="3">
    <source>
        <dbReference type="ARBA" id="ARBA00022475"/>
    </source>
</evidence>
<feature type="transmembrane region" description="Helical" evidence="10">
    <location>
        <begin position="38"/>
        <end position="58"/>
    </location>
</feature>
<evidence type="ECO:0000256" key="6">
    <source>
        <dbReference type="ARBA" id="ARBA00022989"/>
    </source>
</evidence>
<feature type="transmembrane region" description="Helical" evidence="10">
    <location>
        <begin position="149"/>
        <end position="168"/>
    </location>
</feature>
<comment type="subcellular location">
    <subcellularLocation>
        <location evidence="1">Cell membrane</location>
        <topology evidence="1">Multi-pass membrane protein</topology>
    </subcellularLocation>
</comment>
<evidence type="ECO:0000313" key="12">
    <source>
        <dbReference type="Proteomes" id="UP001500689"/>
    </source>
</evidence>
<evidence type="ECO:0000256" key="1">
    <source>
        <dbReference type="ARBA" id="ARBA00004651"/>
    </source>
</evidence>
<keyword evidence="2" id="KW-0813">Transport</keyword>
<feature type="transmembrane region" description="Helical" evidence="10">
    <location>
        <begin position="96"/>
        <end position="116"/>
    </location>
</feature>
<evidence type="ECO:0000256" key="4">
    <source>
        <dbReference type="ARBA" id="ARBA00022519"/>
    </source>
</evidence>
<protein>
    <recommendedName>
        <fullName evidence="8">Autoinducer 2 import system permease protein LsrD</fullName>
    </recommendedName>
</protein>
<dbReference type="Proteomes" id="UP001500689">
    <property type="component" value="Unassembled WGS sequence"/>
</dbReference>
<dbReference type="Pfam" id="PF02653">
    <property type="entry name" value="BPD_transp_2"/>
    <property type="match status" value="1"/>
</dbReference>
<feature type="region of interest" description="Disordered" evidence="9">
    <location>
        <begin position="1"/>
        <end position="33"/>
    </location>
</feature>
<keyword evidence="7 10" id="KW-0472">Membrane</keyword>
<dbReference type="PANTHER" id="PTHR32196">
    <property type="entry name" value="ABC TRANSPORTER PERMEASE PROTEIN YPHD-RELATED-RELATED"/>
    <property type="match status" value="1"/>
</dbReference>
<keyword evidence="6 10" id="KW-1133">Transmembrane helix</keyword>
<proteinExistence type="predicted"/>
<keyword evidence="4" id="KW-0997">Cell inner membrane</keyword>
<evidence type="ECO:0000256" key="10">
    <source>
        <dbReference type="SAM" id="Phobius"/>
    </source>
</evidence>
<feature type="transmembrane region" description="Helical" evidence="10">
    <location>
        <begin position="188"/>
        <end position="210"/>
    </location>
</feature>
<dbReference type="PANTHER" id="PTHR32196:SF71">
    <property type="entry name" value="AUTOINDUCER 2 IMPORT SYSTEM PERMEASE PROTEIN LSRD"/>
    <property type="match status" value="1"/>
</dbReference>
<feature type="transmembrane region" description="Helical" evidence="10">
    <location>
        <begin position="239"/>
        <end position="259"/>
    </location>
</feature>
<evidence type="ECO:0000256" key="2">
    <source>
        <dbReference type="ARBA" id="ARBA00022448"/>
    </source>
</evidence>
<reference evidence="12" key="1">
    <citation type="journal article" date="2019" name="Int. J. Syst. Evol. Microbiol.">
        <title>The Global Catalogue of Microorganisms (GCM) 10K type strain sequencing project: providing services to taxonomists for standard genome sequencing and annotation.</title>
        <authorList>
            <consortium name="The Broad Institute Genomics Platform"/>
            <consortium name="The Broad Institute Genome Sequencing Center for Infectious Disease"/>
            <person name="Wu L."/>
            <person name="Ma J."/>
        </authorList>
    </citation>
    <scope>NUCLEOTIDE SEQUENCE [LARGE SCALE GENOMIC DNA]</scope>
    <source>
        <strain evidence="12">JCM 16898</strain>
    </source>
</reference>
<feature type="transmembrane region" description="Helical" evidence="10">
    <location>
        <begin position="122"/>
        <end position="142"/>
    </location>
</feature>
<dbReference type="InterPro" id="IPR001851">
    <property type="entry name" value="ABC_transp_permease"/>
</dbReference>
<gene>
    <name evidence="11" type="ORF">GCM10022222_59640</name>
</gene>
<keyword evidence="5 10" id="KW-0812">Transmembrane</keyword>
<dbReference type="EMBL" id="BAAAZN010000014">
    <property type="protein sequence ID" value="GAA3567780.1"/>
    <property type="molecule type" value="Genomic_DNA"/>
</dbReference>
<evidence type="ECO:0000256" key="8">
    <source>
        <dbReference type="ARBA" id="ARBA00039381"/>
    </source>
</evidence>
<feature type="transmembrane region" description="Helical" evidence="10">
    <location>
        <begin position="301"/>
        <end position="319"/>
    </location>
</feature>
<keyword evidence="12" id="KW-1185">Reference proteome</keyword>
<evidence type="ECO:0000313" key="11">
    <source>
        <dbReference type="EMBL" id="GAA3567780.1"/>
    </source>
</evidence>
<feature type="transmembrane region" description="Helical" evidence="10">
    <location>
        <begin position="70"/>
        <end position="89"/>
    </location>
</feature>
<evidence type="ECO:0000256" key="9">
    <source>
        <dbReference type="SAM" id="MobiDB-lite"/>
    </source>
</evidence>
<dbReference type="CDD" id="cd06579">
    <property type="entry name" value="TM_PBP1_transp_AraH_like"/>
    <property type="match status" value="1"/>
</dbReference>
<keyword evidence="3" id="KW-1003">Cell membrane</keyword>
<accession>A0ABP6XJE9</accession>
<name>A0ABP6XJE9_9PSEU</name>
<evidence type="ECO:0000256" key="7">
    <source>
        <dbReference type="ARBA" id="ARBA00023136"/>
    </source>
</evidence>
<feature type="compositionally biased region" description="Polar residues" evidence="9">
    <location>
        <begin position="1"/>
        <end position="12"/>
    </location>
</feature>
<organism evidence="11 12">
    <name type="scientific">Amycolatopsis ultiminotia</name>
    <dbReference type="NCBI Taxonomy" id="543629"/>
    <lineage>
        <taxon>Bacteria</taxon>
        <taxon>Bacillati</taxon>
        <taxon>Actinomycetota</taxon>
        <taxon>Actinomycetes</taxon>
        <taxon>Pseudonocardiales</taxon>
        <taxon>Pseudonocardiaceae</taxon>
        <taxon>Amycolatopsis</taxon>
    </lineage>
</organism>
<evidence type="ECO:0000256" key="5">
    <source>
        <dbReference type="ARBA" id="ARBA00022692"/>
    </source>
</evidence>
<feature type="transmembrane region" description="Helical" evidence="10">
    <location>
        <begin position="271"/>
        <end position="289"/>
    </location>
</feature>
<comment type="caution">
    <text evidence="11">The sequence shown here is derived from an EMBL/GenBank/DDBJ whole genome shotgun (WGS) entry which is preliminary data.</text>
</comment>
<sequence length="353" mass="35919">MSDVTSEVANRSSEAEPEGTNKAPTDPGRRRSSPVDLLERYGLLGLLVVVIVVFSIWLPDTFATAANFRAVVTTQAVGSVVAMALLLPLVSGRFDVSIGATTGMCAIAAAATMSRYGLSLPLAVLVAVAVGLVVGLFNGFVVSYLGVNSIIGTLGTTTVLGGIIAAYTHGTPISDGLSPALTNLGTTGLLGVPSLFVIAMVICVACWYILTQTPFGRRLFAVGSNLAAARLTGLGARTLVVSSFTLAGVLAALAGIMQIGAQGSADPQVAGIPFILPSMAAVFLGATTIHPGRYNVPGTIVALLFLGTTVSGLALAGASPWVTDVFNGSAIIAAIAISAQFRRRRTGELDIGS</sequence>